<keyword evidence="2" id="KW-1003">Cell membrane</keyword>
<evidence type="ECO:0000256" key="5">
    <source>
        <dbReference type="ARBA" id="ARBA00023136"/>
    </source>
</evidence>
<dbReference type="SUPFAM" id="SSF53850">
    <property type="entry name" value="Periplasmic binding protein-like II"/>
    <property type="match status" value="1"/>
</dbReference>
<evidence type="ECO:0000256" key="1">
    <source>
        <dbReference type="ARBA" id="ARBA00004651"/>
    </source>
</evidence>
<evidence type="ECO:0000313" key="9">
    <source>
        <dbReference type="Proteomes" id="UP001652628"/>
    </source>
</evidence>
<accession>A0AB39ZCL0</accession>
<dbReference type="RefSeq" id="XP_016933048.3">
    <property type="nucleotide sequence ID" value="XM_017077559.4"/>
</dbReference>
<organism evidence="9 10">
    <name type="scientific">Drosophila suzukii</name>
    <name type="common">Spotted-wing drosophila fruit fly</name>
    <dbReference type="NCBI Taxonomy" id="28584"/>
    <lineage>
        <taxon>Eukaryota</taxon>
        <taxon>Metazoa</taxon>
        <taxon>Ecdysozoa</taxon>
        <taxon>Arthropoda</taxon>
        <taxon>Hexapoda</taxon>
        <taxon>Insecta</taxon>
        <taxon>Pterygota</taxon>
        <taxon>Neoptera</taxon>
        <taxon>Endopterygota</taxon>
        <taxon>Diptera</taxon>
        <taxon>Brachycera</taxon>
        <taxon>Muscomorpha</taxon>
        <taxon>Ephydroidea</taxon>
        <taxon>Drosophilidae</taxon>
        <taxon>Drosophila</taxon>
        <taxon>Sophophora</taxon>
    </lineage>
</organism>
<evidence type="ECO:0000256" key="7">
    <source>
        <dbReference type="ARBA" id="ARBA00023180"/>
    </source>
</evidence>
<keyword evidence="7" id="KW-0325">Glycoprotein</keyword>
<feature type="transmembrane region" description="Helical" evidence="8">
    <location>
        <begin position="314"/>
        <end position="333"/>
    </location>
</feature>
<proteinExistence type="predicted"/>
<keyword evidence="4 8" id="KW-1133">Transmembrane helix</keyword>
<name>A0AB39ZCL0_DROSZ</name>
<feature type="transmembrane region" description="Helical" evidence="8">
    <location>
        <begin position="345"/>
        <end position="364"/>
    </location>
</feature>
<reference evidence="10" key="1">
    <citation type="submission" date="2025-08" db="UniProtKB">
        <authorList>
            <consortium name="RefSeq"/>
        </authorList>
    </citation>
    <scope>IDENTIFICATION</scope>
</reference>
<dbReference type="PANTHER" id="PTHR42643:SF39">
    <property type="entry name" value="IONOTROPIC RECEPTOR 56A-RELATED"/>
    <property type="match status" value="1"/>
</dbReference>
<dbReference type="InterPro" id="IPR052192">
    <property type="entry name" value="Insect_Ionotropic_Sensory_Rcpt"/>
</dbReference>
<evidence type="ECO:0000256" key="6">
    <source>
        <dbReference type="ARBA" id="ARBA00023170"/>
    </source>
</evidence>
<protein>
    <submittedName>
        <fullName evidence="10">Uncharacterized protein Ir67b</fullName>
    </submittedName>
</protein>
<evidence type="ECO:0000256" key="2">
    <source>
        <dbReference type="ARBA" id="ARBA00022475"/>
    </source>
</evidence>
<evidence type="ECO:0000256" key="4">
    <source>
        <dbReference type="ARBA" id="ARBA00022989"/>
    </source>
</evidence>
<keyword evidence="3 8" id="KW-0812">Transmembrane</keyword>
<keyword evidence="6" id="KW-0675">Receptor</keyword>
<comment type="subcellular location">
    <subcellularLocation>
        <location evidence="1">Cell membrane</location>
        <topology evidence="1">Multi-pass membrane protein</topology>
    </subcellularLocation>
</comment>
<dbReference type="PANTHER" id="PTHR42643">
    <property type="entry name" value="IONOTROPIC RECEPTOR 20A-RELATED"/>
    <property type="match status" value="1"/>
</dbReference>
<dbReference type="GeneID" id="108012259"/>
<feature type="transmembrane region" description="Helical" evidence="8">
    <location>
        <begin position="533"/>
        <end position="554"/>
    </location>
</feature>
<dbReference type="GO" id="GO:0005886">
    <property type="term" value="C:plasma membrane"/>
    <property type="evidence" value="ECO:0007669"/>
    <property type="project" value="UniProtKB-SubCell"/>
</dbReference>
<dbReference type="Proteomes" id="UP001652628">
    <property type="component" value="Chromosome 3"/>
</dbReference>
<keyword evidence="9" id="KW-1185">Reference proteome</keyword>
<sequence length="585" mass="68530">MDLLYLNTLQSLSLFEGNRLGQSIQDLNNLYHVELNVFLEFGNGSDILAAARRPFIPSLWIKNTKTQLVMEGNYSSCTLTVLYLEDEYLHRGLNYLTNWLWKYHYLQVLIFYNGETYQKLTEIFSYCFGNGFVEILVIIPNSEGLYSFMPYQNTRILHFNNVKEFYDHSRKKTDFNGYNITSGLVTAGAPRSFSFRDRHNRLILSGYMLRMVLEFTNQFNGSVRLMDVVRVKDGLELLANRTIDFFPFLIRPLHKFAMTNILYLENCGLIVPSSRPLPNCLYLIRPFTFSTWITWLLTLIYCSLALRILTRGQISLSSAFMIIFRLVLYLSCGSELGTRPSHHRFLLFIILTTSGFILTNLYLAQLSSNLAAGLYEKQINTWEDLDETHEIWPLIDVDVTTMEQLIPDRKGLLKRIVRTSEANVDMYRRKLNTSCIHSGFFDRIEFVLHQQQFLRFPIFRKFPHILYQQPLQISAAFGRPYSELFNWFVRKIFESGIYLKMKDDVYRHGIQSDLLSFGFRDQHMEVKSNDVEYYYLIALLWLGGLTLATISFLIELLMGSTKIKIIIHFKTINYDRNAFLKDLKH</sequence>
<evidence type="ECO:0000256" key="8">
    <source>
        <dbReference type="SAM" id="Phobius"/>
    </source>
</evidence>
<evidence type="ECO:0000256" key="3">
    <source>
        <dbReference type="ARBA" id="ARBA00022692"/>
    </source>
</evidence>
<dbReference type="AlphaFoldDB" id="A0AB39ZCL0"/>
<keyword evidence="5 8" id="KW-0472">Membrane</keyword>
<evidence type="ECO:0000313" key="10">
    <source>
        <dbReference type="RefSeq" id="XP_016933048.3"/>
    </source>
</evidence>
<gene>
    <name evidence="10" type="primary">Ir67b</name>
</gene>
<feature type="transmembrane region" description="Helical" evidence="8">
    <location>
        <begin position="287"/>
        <end position="308"/>
    </location>
</feature>